<evidence type="ECO:0000256" key="8">
    <source>
        <dbReference type="SAM" id="MobiDB-lite"/>
    </source>
</evidence>
<evidence type="ECO:0000256" key="1">
    <source>
        <dbReference type="ARBA" id="ARBA00004429"/>
    </source>
</evidence>
<dbReference type="EMBL" id="JBBMQO010000003">
    <property type="protein sequence ID" value="MEM5501282.1"/>
    <property type="molecule type" value="Genomic_DNA"/>
</dbReference>
<keyword evidence="6 9" id="KW-1133">Transmembrane helix</keyword>
<dbReference type="PANTHER" id="PTHR39342">
    <property type="entry name" value="UPF0283 MEMBRANE PROTEIN YCJF"/>
    <property type="match status" value="1"/>
</dbReference>
<evidence type="ECO:0000256" key="9">
    <source>
        <dbReference type="SAM" id="Phobius"/>
    </source>
</evidence>
<feature type="transmembrane region" description="Helical" evidence="9">
    <location>
        <begin position="84"/>
        <end position="104"/>
    </location>
</feature>
<dbReference type="InterPro" id="IPR021147">
    <property type="entry name" value="DUF697"/>
</dbReference>
<evidence type="ECO:0000313" key="10">
    <source>
        <dbReference type="EMBL" id="MEM5501282.1"/>
    </source>
</evidence>
<evidence type="ECO:0000256" key="3">
    <source>
        <dbReference type="ARBA" id="ARBA00022475"/>
    </source>
</evidence>
<keyword evidence="11" id="KW-1185">Reference proteome</keyword>
<dbReference type="Pfam" id="PF05128">
    <property type="entry name" value="DUF697"/>
    <property type="match status" value="1"/>
</dbReference>
<keyword evidence="5 9" id="KW-0812">Transmembrane</keyword>
<reference evidence="10 11" key="1">
    <citation type="submission" date="2024-03" db="EMBL/GenBank/DDBJ databases">
        <title>Community enrichment and isolation of bacterial strains for fucoidan degradation.</title>
        <authorList>
            <person name="Sichert A."/>
        </authorList>
    </citation>
    <scope>NUCLEOTIDE SEQUENCE [LARGE SCALE GENOMIC DNA]</scope>
    <source>
        <strain evidence="10 11">AS62</strain>
    </source>
</reference>
<dbReference type="PANTHER" id="PTHR39342:SF1">
    <property type="entry name" value="UPF0283 MEMBRANE PROTEIN YCJF"/>
    <property type="match status" value="1"/>
</dbReference>
<keyword evidence="4" id="KW-0997">Cell inner membrane</keyword>
<feature type="compositionally biased region" description="Basic and acidic residues" evidence="8">
    <location>
        <begin position="1"/>
        <end position="10"/>
    </location>
</feature>
<evidence type="ECO:0000256" key="6">
    <source>
        <dbReference type="ARBA" id="ARBA00022989"/>
    </source>
</evidence>
<feature type="transmembrane region" description="Helical" evidence="9">
    <location>
        <begin position="116"/>
        <end position="138"/>
    </location>
</feature>
<evidence type="ECO:0000256" key="4">
    <source>
        <dbReference type="ARBA" id="ARBA00022519"/>
    </source>
</evidence>
<dbReference type="Proteomes" id="UP001477870">
    <property type="component" value="Unassembled WGS sequence"/>
</dbReference>
<gene>
    <name evidence="10" type="ORF">WNY59_06730</name>
</gene>
<protein>
    <submittedName>
        <fullName evidence="10">TIGR01620 family protein</fullName>
    </submittedName>
</protein>
<sequence length="370" mass="40574">MSKQPSDSRKPRAFSVPAEDNQTSNPDVEKAKPKPRKPRSIPASPTLNYEKTDEAFFAAEERGELDALAPPPPQKRLRKSRIKFGTLATAALGFLISASLGLWLENLISDLAAQNLWLGRAAMFAAALFVLGVLAFIIRELRGIWKIRSVSKLRERIEVALSENKPKEINNVTKELESHFEGHPKTAHGRSILNANKNEVMDAQDRYALTERELLAGLDREARQIVMNSAKRVSVVTAVSPRAIVDIGYVLYENIRLIRVMCEHYGGRSGLVGTFSLLRRVVAHLAVTGSIAIGDGIIQQLLGHGLAAKISARLGEGVINGLMTARVGLSAIDVCRPAPFHALERPKISDFAANLTSMSNLKPQQNEPNK</sequence>
<evidence type="ECO:0000256" key="7">
    <source>
        <dbReference type="ARBA" id="ARBA00023136"/>
    </source>
</evidence>
<comment type="caution">
    <text evidence="10">The sequence shown here is derived from an EMBL/GenBank/DDBJ whole genome shotgun (WGS) entry which is preliminary data.</text>
</comment>
<evidence type="ECO:0000256" key="5">
    <source>
        <dbReference type="ARBA" id="ARBA00022692"/>
    </source>
</evidence>
<comment type="similarity">
    <text evidence="2">Belongs to the UPF0283 family.</text>
</comment>
<organism evidence="10 11">
    <name type="scientific">Ahrensia kielensis</name>
    <dbReference type="NCBI Taxonomy" id="76980"/>
    <lineage>
        <taxon>Bacteria</taxon>
        <taxon>Pseudomonadati</taxon>
        <taxon>Pseudomonadota</taxon>
        <taxon>Alphaproteobacteria</taxon>
        <taxon>Hyphomicrobiales</taxon>
        <taxon>Ahrensiaceae</taxon>
        <taxon>Ahrensia</taxon>
    </lineage>
</organism>
<dbReference type="RefSeq" id="WP_342847814.1">
    <property type="nucleotide sequence ID" value="NZ_JBBMQO010000003.1"/>
</dbReference>
<keyword evidence="3" id="KW-1003">Cell membrane</keyword>
<accession>A0ABU9T585</accession>
<name>A0ABU9T585_9HYPH</name>
<proteinExistence type="inferred from homology"/>
<dbReference type="InterPro" id="IPR006507">
    <property type="entry name" value="UPF0283"/>
</dbReference>
<evidence type="ECO:0000256" key="2">
    <source>
        <dbReference type="ARBA" id="ARBA00008255"/>
    </source>
</evidence>
<keyword evidence="7 9" id="KW-0472">Membrane</keyword>
<evidence type="ECO:0000313" key="11">
    <source>
        <dbReference type="Proteomes" id="UP001477870"/>
    </source>
</evidence>
<comment type="subcellular location">
    <subcellularLocation>
        <location evidence="1">Cell inner membrane</location>
        <topology evidence="1">Multi-pass membrane protein</topology>
    </subcellularLocation>
</comment>
<dbReference type="NCBIfam" id="TIGR01620">
    <property type="entry name" value="hyp_HI0043"/>
    <property type="match status" value="1"/>
</dbReference>
<feature type="region of interest" description="Disordered" evidence="8">
    <location>
        <begin position="1"/>
        <end position="50"/>
    </location>
</feature>